<proteinExistence type="predicted"/>
<dbReference type="RefSeq" id="XP_067077327.1">
    <property type="nucleotide sequence ID" value="XM_067221226.1"/>
</dbReference>
<keyword evidence="2" id="KW-1185">Reference proteome</keyword>
<sequence length="349" mass="38266">MVAKLQHNPAPTTLNFYEKSFQQLSDVQQRQTGLLIGAAVGDAAARALDGYTAEEVAAVAAESGSLQDEDEDPVVFASVTPREHKSGLLRHHSYTFYLFSQLLRVMATSRGDFPVQYVKNEWVATARAHPDCFVREHASLLHVLCITMQLPVIYPWADDSTLREYASDFLEFLTETPAERAVASREDVYAYTNSVLGVALRCLQSNPDPYRNAAFMAAPGTAHVFPDDLALYCPPALVGSSHSRTEELSEADSKTVPLFPARLLESDVRVVRECLVVARGAASFAEGIKAAIHLGGPVCQRSLIVGALLGARMGVRRIPISWLSATYDHVPLVTLALQVAQWSWNPPHH</sequence>
<dbReference type="Gene3D" id="1.10.4080.10">
    <property type="entry name" value="ADP-ribosylation/Crystallin J1"/>
    <property type="match status" value="1"/>
</dbReference>
<accession>A0A1G4I252</accession>
<dbReference type="SUPFAM" id="SSF101478">
    <property type="entry name" value="ADP-ribosylglycohydrolase"/>
    <property type="match status" value="1"/>
</dbReference>
<dbReference type="GO" id="GO:0016787">
    <property type="term" value="F:hydrolase activity"/>
    <property type="evidence" value="ECO:0007669"/>
    <property type="project" value="UniProtKB-KW"/>
</dbReference>
<name>A0A1G4I252_TRYEQ</name>
<dbReference type="InterPro" id="IPR050792">
    <property type="entry name" value="ADP-ribosylglycohydrolase"/>
</dbReference>
<dbReference type="PANTHER" id="PTHR16222">
    <property type="entry name" value="ADP-RIBOSYLGLYCOHYDROLASE"/>
    <property type="match status" value="1"/>
</dbReference>
<dbReference type="VEuPathDB" id="TriTrypDB:TEOVI_000513300"/>
<gene>
    <name evidence="1" type="ORF">TEOVI_000513300</name>
</gene>
<dbReference type="AlphaFoldDB" id="A0A1G4I252"/>
<dbReference type="PANTHER" id="PTHR16222:SF17">
    <property type="entry name" value="SELENOPROTEIN J"/>
    <property type="match status" value="1"/>
</dbReference>
<dbReference type="InterPro" id="IPR036705">
    <property type="entry name" value="Ribosyl_crysJ1_sf"/>
</dbReference>
<dbReference type="GeneID" id="92379073"/>
<dbReference type="Proteomes" id="UP000195570">
    <property type="component" value="Unassembled WGS sequence"/>
</dbReference>
<evidence type="ECO:0000313" key="1">
    <source>
        <dbReference type="EMBL" id="SCU65782.1"/>
    </source>
</evidence>
<reference evidence="1" key="1">
    <citation type="submission" date="2016-09" db="EMBL/GenBank/DDBJ databases">
        <authorList>
            <person name="Hebert L."/>
            <person name="Moumen B."/>
        </authorList>
    </citation>
    <scope>NUCLEOTIDE SEQUENCE [LARGE SCALE GENOMIC DNA]</scope>
    <source>
        <strain evidence="1">OVI</strain>
    </source>
</reference>
<organism evidence="1 2">
    <name type="scientific">Trypanosoma equiperdum</name>
    <dbReference type="NCBI Taxonomy" id="5694"/>
    <lineage>
        <taxon>Eukaryota</taxon>
        <taxon>Discoba</taxon>
        <taxon>Euglenozoa</taxon>
        <taxon>Kinetoplastea</taxon>
        <taxon>Metakinetoplastina</taxon>
        <taxon>Trypanosomatida</taxon>
        <taxon>Trypanosomatidae</taxon>
        <taxon>Trypanosoma</taxon>
    </lineage>
</organism>
<comment type="caution">
    <text evidence="1">The sequence shown here is derived from an EMBL/GenBank/DDBJ whole genome shotgun (WGS) entry which is preliminary data.</text>
</comment>
<protein>
    <submittedName>
        <fullName evidence="1">ADP-ribosylglycohydrolase, putative</fullName>
    </submittedName>
</protein>
<dbReference type="EMBL" id="CZPT02000406">
    <property type="protein sequence ID" value="SCU65782.1"/>
    <property type="molecule type" value="Genomic_DNA"/>
</dbReference>
<evidence type="ECO:0000313" key="2">
    <source>
        <dbReference type="Proteomes" id="UP000195570"/>
    </source>
</evidence>